<dbReference type="InterPro" id="IPR012337">
    <property type="entry name" value="RNaseH-like_sf"/>
</dbReference>
<dbReference type="InterPro" id="IPR036397">
    <property type="entry name" value="RNaseH_sf"/>
</dbReference>
<proteinExistence type="predicted"/>
<dbReference type="Proteomes" id="UP001280121">
    <property type="component" value="Unassembled WGS sequence"/>
</dbReference>
<dbReference type="CDD" id="cd06222">
    <property type="entry name" value="RNase_H_like"/>
    <property type="match status" value="1"/>
</dbReference>
<dbReference type="PANTHER" id="PTHR47723">
    <property type="entry name" value="OS05G0353850 PROTEIN"/>
    <property type="match status" value="1"/>
</dbReference>
<name>A0AAD9X7P8_9ROSI</name>
<dbReference type="InterPro" id="IPR044730">
    <property type="entry name" value="RNase_H-like_dom_plant"/>
</dbReference>
<dbReference type="PROSITE" id="PS50879">
    <property type="entry name" value="RNASE_H_1"/>
    <property type="match status" value="1"/>
</dbReference>
<reference evidence="2" key="1">
    <citation type="journal article" date="2023" name="Plant J.">
        <title>Genome sequences and population genomics provide insights into the demographic history, inbreeding, and mutation load of two 'living fossil' tree species of Dipteronia.</title>
        <authorList>
            <person name="Feng Y."/>
            <person name="Comes H.P."/>
            <person name="Chen J."/>
            <person name="Zhu S."/>
            <person name="Lu R."/>
            <person name="Zhang X."/>
            <person name="Li P."/>
            <person name="Qiu J."/>
            <person name="Olsen K.M."/>
            <person name="Qiu Y."/>
        </authorList>
    </citation>
    <scope>NUCLEOTIDE SEQUENCE</scope>
    <source>
        <strain evidence="2">KIB01</strain>
    </source>
</reference>
<dbReference type="Gene3D" id="3.30.420.10">
    <property type="entry name" value="Ribonuclease H-like superfamily/Ribonuclease H"/>
    <property type="match status" value="1"/>
</dbReference>
<dbReference type="InterPro" id="IPR053151">
    <property type="entry name" value="RNase_H-like"/>
</dbReference>
<dbReference type="AlphaFoldDB" id="A0AAD9X7P8"/>
<dbReference type="SUPFAM" id="SSF53098">
    <property type="entry name" value="Ribonuclease H-like"/>
    <property type="match status" value="1"/>
</dbReference>
<dbReference type="InterPro" id="IPR002156">
    <property type="entry name" value="RNaseH_domain"/>
</dbReference>
<dbReference type="GO" id="GO:0003676">
    <property type="term" value="F:nucleic acid binding"/>
    <property type="evidence" value="ECO:0007669"/>
    <property type="project" value="InterPro"/>
</dbReference>
<organism evidence="2 3">
    <name type="scientific">Dipteronia dyeriana</name>
    <dbReference type="NCBI Taxonomy" id="168575"/>
    <lineage>
        <taxon>Eukaryota</taxon>
        <taxon>Viridiplantae</taxon>
        <taxon>Streptophyta</taxon>
        <taxon>Embryophyta</taxon>
        <taxon>Tracheophyta</taxon>
        <taxon>Spermatophyta</taxon>
        <taxon>Magnoliopsida</taxon>
        <taxon>eudicotyledons</taxon>
        <taxon>Gunneridae</taxon>
        <taxon>Pentapetalae</taxon>
        <taxon>rosids</taxon>
        <taxon>malvids</taxon>
        <taxon>Sapindales</taxon>
        <taxon>Sapindaceae</taxon>
        <taxon>Hippocastanoideae</taxon>
        <taxon>Acereae</taxon>
        <taxon>Dipteronia</taxon>
    </lineage>
</organism>
<keyword evidence="3" id="KW-1185">Reference proteome</keyword>
<sequence length="239" mass="26453">MAFLKEFHRDGYVVRDLNSTFIALIVKVKNLVLVSDFRPIKLVDSIQNFGQGSSQWSKKGDELGHWGLPDAFVIGRQITDSFVVAEKIINRWKSEKEGGNESNLSSQFVRAVVSLYKQGSCAEAILKDADSVQLRVAWWFKHHGPGSLDSITTLMRNVSEFCKDPVKQKNCVSEEWIPLGLEAFKFNIDGSSRGNPGDAGIGGVLRNKHGAVFCLFLLQIGAYDAITAELMAIEKACSL</sequence>
<dbReference type="EMBL" id="JANJYI010000004">
    <property type="protein sequence ID" value="KAK2654186.1"/>
    <property type="molecule type" value="Genomic_DNA"/>
</dbReference>
<evidence type="ECO:0000313" key="2">
    <source>
        <dbReference type="EMBL" id="KAK2654186.1"/>
    </source>
</evidence>
<protein>
    <recommendedName>
        <fullName evidence="1">RNase H type-1 domain-containing protein</fullName>
    </recommendedName>
</protein>
<evidence type="ECO:0000259" key="1">
    <source>
        <dbReference type="PROSITE" id="PS50879"/>
    </source>
</evidence>
<feature type="domain" description="RNase H type-1" evidence="1">
    <location>
        <begin position="180"/>
        <end position="239"/>
    </location>
</feature>
<dbReference type="GO" id="GO:0004523">
    <property type="term" value="F:RNA-DNA hybrid ribonuclease activity"/>
    <property type="evidence" value="ECO:0007669"/>
    <property type="project" value="InterPro"/>
</dbReference>
<accession>A0AAD9X7P8</accession>
<comment type="caution">
    <text evidence="2">The sequence shown here is derived from an EMBL/GenBank/DDBJ whole genome shotgun (WGS) entry which is preliminary data.</text>
</comment>
<dbReference type="PANTHER" id="PTHR47723:SF22">
    <property type="entry name" value="RNASE H TYPE-1 DOMAIN-CONTAINING PROTEIN"/>
    <property type="match status" value="1"/>
</dbReference>
<gene>
    <name evidence="2" type="ORF">Ddye_014042</name>
</gene>
<evidence type="ECO:0000313" key="3">
    <source>
        <dbReference type="Proteomes" id="UP001280121"/>
    </source>
</evidence>